<keyword evidence="5" id="KW-0413">Isomerase</keyword>
<evidence type="ECO:0000256" key="1">
    <source>
        <dbReference type="ARBA" id="ARBA00005446"/>
    </source>
</evidence>
<evidence type="ECO:0000256" key="2">
    <source>
        <dbReference type="ARBA" id="ARBA00022741"/>
    </source>
</evidence>
<comment type="caution">
    <text evidence="11">The sequence shown here is derived from an EMBL/GenBank/DDBJ whole genome shotgun (WGS) entry which is preliminary data.</text>
</comment>
<reference evidence="11 12" key="1">
    <citation type="journal article" date="2021" name="Environ. Microbiol.">
        <title>Gene family expansions and transcriptome signatures uncover fungal adaptations to wood decay.</title>
        <authorList>
            <person name="Hage H."/>
            <person name="Miyauchi S."/>
            <person name="Viragh M."/>
            <person name="Drula E."/>
            <person name="Min B."/>
            <person name="Chaduli D."/>
            <person name="Navarro D."/>
            <person name="Favel A."/>
            <person name="Norest M."/>
            <person name="Lesage-Meessen L."/>
            <person name="Balint B."/>
            <person name="Merenyi Z."/>
            <person name="de Eugenio L."/>
            <person name="Morin E."/>
            <person name="Martinez A.T."/>
            <person name="Baldrian P."/>
            <person name="Stursova M."/>
            <person name="Martinez M.J."/>
            <person name="Novotny C."/>
            <person name="Magnuson J.K."/>
            <person name="Spatafora J.W."/>
            <person name="Maurice S."/>
            <person name="Pangilinan J."/>
            <person name="Andreopoulos W."/>
            <person name="LaButti K."/>
            <person name="Hundley H."/>
            <person name="Na H."/>
            <person name="Kuo A."/>
            <person name="Barry K."/>
            <person name="Lipzen A."/>
            <person name="Henrissat B."/>
            <person name="Riley R."/>
            <person name="Ahrendt S."/>
            <person name="Nagy L.G."/>
            <person name="Grigoriev I.V."/>
            <person name="Martin F."/>
            <person name="Rosso M.N."/>
        </authorList>
    </citation>
    <scope>NUCLEOTIDE SEQUENCE [LARGE SCALE GENOMIC DNA]</scope>
    <source>
        <strain evidence="11 12">CIRM-BRFM 1785</strain>
    </source>
</reference>
<dbReference type="InterPro" id="IPR014001">
    <property type="entry name" value="Helicase_ATP-bd"/>
</dbReference>
<organism evidence="11 12">
    <name type="scientific">Rhodofomes roseus</name>
    <dbReference type="NCBI Taxonomy" id="34475"/>
    <lineage>
        <taxon>Eukaryota</taxon>
        <taxon>Fungi</taxon>
        <taxon>Dikarya</taxon>
        <taxon>Basidiomycota</taxon>
        <taxon>Agaricomycotina</taxon>
        <taxon>Agaricomycetes</taxon>
        <taxon>Polyporales</taxon>
        <taxon>Rhodofomes</taxon>
    </lineage>
</organism>
<evidence type="ECO:0000256" key="5">
    <source>
        <dbReference type="ARBA" id="ARBA00023235"/>
    </source>
</evidence>
<feature type="domain" description="Helicase ATP-binding" evidence="9">
    <location>
        <begin position="58"/>
        <end position="235"/>
    </location>
</feature>
<keyword evidence="2" id="KW-0547">Nucleotide-binding</keyword>
<dbReference type="PANTHER" id="PTHR13710:SF105">
    <property type="entry name" value="ATP-DEPENDENT DNA HELICASE Q1"/>
    <property type="match status" value="1"/>
</dbReference>
<evidence type="ECO:0000313" key="11">
    <source>
        <dbReference type="EMBL" id="KAH9836597.1"/>
    </source>
</evidence>
<evidence type="ECO:0000259" key="10">
    <source>
        <dbReference type="PROSITE" id="PS51194"/>
    </source>
</evidence>
<proteinExistence type="inferred from homology"/>
<evidence type="ECO:0000256" key="4">
    <source>
        <dbReference type="ARBA" id="ARBA00023125"/>
    </source>
</evidence>
<dbReference type="PROSITE" id="PS51194">
    <property type="entry name" value="HELICASE_CTER"/>
    <property type="match status" value="1"/>
</dbReference>
<feature type="domain" description="Helicase C-terminal" evidence="10">
    <location>
        <begin position="260"/>
        <end position="426"/>
    </location>
</feature>
<gene>
    <name evidence="11" type="ORF">C8Q71DRAFT_49535</name>
</gene>
<dbReference type="SMART" id="SM00490">
    <property type="entry name" value="HELICc"/>
    <property type="match status" value="1"/>
</dbReference>
<evidence type="ECO:0000256" key="8">
    <source>
        <dbReference type="SAM" id="MobiDB-lite"/>
    </source>
</evidence>
<dbReference type="EMBL" id="JADCUA010000010">
    <property type="protein sequence ID" value="KAH9836597.1"/>
    <property type="molecule type" value="Genomic_DNA"/>
</dbReference>
<dbReference type="Pfam" id="PF00270">
    <property type="entry name" value="DEAD"/>
    <property type="match status" value="1"/>
</dbReference>
<feature type="compositionally biased region" description="Low complexity" evidence="8">
    <location>
        <begin position="695"/>
        <end position="705"/>
    </location>
</feature>
<evidence type="ECO:0000313" key="12">
    <source>
        <dbReference type="Proteomes" id="UP000814176"/>
    </source>
</evidence>
<dbReference type="PANTHER" id="PTHR13710">
    <property type="entry name" value="DNA HELICASE RECQ FAMILY MEMBER"/>
    <property type="match status" value="1"/>
</dbReference>
<evidence type="ECO:0000256" key="6">
    <source>
        <dbReference type="ARBA" id="ARBA00034617"/>
    </source>
</evidence>
<dbReference type="InterPro" id="IPR011545">
    <property type="entry name" value="DEAD/DEAH_box_helicase_dom"/>
</dbReference>
<dbReference type="GO" id="GO:0016787">
    <property type="term" value="F:hydrolase activity"/>
    <property type="evidence" value="ECO:0007669"/>
    <property type="project" value="UniProtKB-KW"/>
</dbReference>
<feature type="compositionally biased region" description="Polar residues" evidence="8">
    <location>
        <begin position="630"/>
        <end position="678"/>
    </location>
</feature>
<keyword evidence="11" id="KW-0378">Hydrolase</keyword>
<keyword evidence="4" id="KW-0238">DNA-binding</keyword>
<accession>A0ABQ8KGP2</accession>
<feature type="compositionally biased region" description="Polar residues" evidence="8">
    <location>
        <begin position="412"/>
        <end position="429"/>
    </location>
</feature>
<keyword evidence="3" id="KW-0067">ATP-binding</keyword>
<dbReference type="RefSeq" id="XP_047778835.1">
    <property type="nucleotide sequence ID" value="XM_047918922.1"/>
</dbReference>
<keyword evidence="12" id="KW-1185">Reference proteome</keyword>
<dbReference type="InterPro" id="IPR001650">
    <property type="entry name" value="Helicase_C-like"/>
</dbReference>
<evidence type="ECO:0000259" key="9">
    <source>
        <dbReference type="PROSITE" id="PS51192"/>
    </source>
</evidence>
<dbReference type="InterPro" id="IPR027417">
    <property type="entry name" value="P-loop_NTPase"/>
</dbReference>
<dbReference type="PROSITE" id="PS51192">
    <property type="entry name" value="HELICASE_ATP_BIND_1"/>
    <property type="match status" value="1"/>
</dbReference>
<sequence>MLPRHKDAKRHGWAQKRRDKAVKGRQRRPLTEDDVSKLSVLMENSYHWKPRTFQVEGVRAQLEGVDTIIQAPTGSGKTAIAAGVHLWPDGQPKVTIMVSPLLALEDEMVTTFKDQFGLNAIAVSSQHGSCSPAVVKDILALKYQIILASPEMLQSRTFINRILRNSKFTRNIISLVVDEAHCVSHWGADFRKKYASLGVIRAFLPRGTPVIAVTATLTGRVRRDIQSKLHFPKRGSRFINMGNDRSNVSLVVRAAEHPLNTYRDLEFVVPQSAKQASDIPKTWIYVDNINTGTEIIDYLVKEVRSRTTANPDTTLSADCIRPFNATLSPEYRTAAMAAFREGSIRIMVCTEAAGMGCDIADIDVVVQWKLPGTFSNFVQRAGRAARGRGRQGLAVLIVERTAYTVDLSALQSTDESNTGTHGKGNTSATVRGRKRKTAPQVKAGKDYAELHGVNRGGSSGKDAPPQGTQPPLDPESLDEGLHTFVQSTHCRRRVWAEVFESPYKSASGPCCDICDSTLFNRTRPSAATKAPKAARIPRGVPDVKTELSLYEWRDDIFIRDHAKAQYDSTAILDDATIERLASAGCLPRNTLTAILKSTWIWWDRYGAELTSHMESLDVVFTPPPKKAKAGQTTMSLSSASATVPLATPSTRAGNTQADDSSTRATESQPIASGSTSAPALTKKRASGADLDAPYTDTTHTSSSSIPPRPTKRRRKATVPTASTASEVVAPLPVLADPQTTSVSHTPPHHSLASNHHNAPAGPACSSATSITRREVSVQLDHAAQAAVQRVGHSEGHLAGASGNDGDRAGSNTYDAFWGSFKWMSARSDHSPRSGEGT</sequence>
<feature type="region of interest" description="Disordered" evidence="8">
    <location>
        <begin position="624"/>
        <end position="768"/>
    </location>
</feature>
<dbReference type="Gene3D" id="3.40.50.300">
    <property type="entry name" value="P-loop containing nucleotide triphosphate hydrolases"/>
    <property type="match status" value="2"/>
</dbReference>
<dbReference type="Proteomes" id="UP000814176">
    <property type="component" value="Unassembled WGS sequence"/>
</dbReference>
<name>A0ABQ8KGP2_9APHY</name>
<comment type="catalytic activity">
    <reaction evidence="6">
        <text>Couples ATP hydrolysis with the unwinding of duplex DNA by translocating in the 3'-5' direction.</text>
        <dbReference type="EC" id="5.6.2.4"/>
    </reaction>
</comment>
<dbReference type="EC" id="5.6.2.4" evidence="7"/>
<evidence type="ECO:0000256" key="7">
    <source>
        <dbReference type="ARBA" id="ARBA00034808"/>
    </source>
</evidence>
<dbReference type="Pfam" id="PF00271">
    <property type="entry name" value="Helicase_C"/>
    <property type="match status" value="1"/>
</dbReference>
<dbReference type="SUPFAM" id="SSF52540">
    <property type="entry name" value="P-loop containing nucleoside triphosphate hydrolases"/>
    <property type="match status" value="1"/>
</dbReference>
<comment type="similarity">
    <text evidence="1">Belongs to the helicase family. RecQ subfamily.</text>
</comment>
<feature type="region of interest" description="Disordered" evidence="8">
    <location>
        <begin position="1"/>
        <end position="30"/>
    </location>
</feature>
<evidence type="ECO:0000256" key="3">
    <source>
        <dbReference type="ARBA" id="ARBA00022840"/>
    </source>
</evidence>
<feature type="region of interest" description="Disordered" evidence="8">
    <location>
        <begin position="412"/>
        <end position="478"/>
    </location>
</feature>
<dbReference type="GeneID" id="71999654"/>
<feature type="compositionally biased region" description="Basic residues" evidence="8">
    <location>
        <begin position="1"/>
        <end position="28"/>
    </location>
</feature>
<protein>
    <recommendedName>
        <fullName evidence="7">DNA 3'-5' helicase</fullName>
        <ecNumber evidence="7">5.6.2.4</ecNumber>
    </recommendedName>
</protein>
<dbReference type="SMART" id="SM00487">
    <property type="entry name" value="DEXDc"/>
    <property type="match status" value="1"/>
</dbReference>